<keyword evidence="9" id="KW-0251">Elongation factor</keyword>
<dbReference type="Pfam" id="PF01272">
    <property type="entry name" value="GreA_GreB"/>
    <property type="match status" value="1"/>
</dbReference>
<dbReference type="AlphaFoldDB" id="A0A2H0BHR3"/>
<dbReference type="PANTHER" id="PTHR30437">
    <property type="entry name" value="TRANSCRIPTION ELONGATION FACTOR GREA"/>
    <property type="match status" value="1"/>
</dbReference>
<evidence type="ECO:0000256" key="4">
    <source>
        <dbReference type="ARBA" id="ARBA00023125"/>
    </source>
</evidence>
<evidence type="ECO:0000313" key="10">
    <source>
        <dbReference type="Proteomes" id="UP000228495"/>
    </source>
</evidence>
<dbReference type="Gene3D" id="3.10.50.30">
    <property type="entry name" value="Transcription elongation factor, GreA/GreB, C-terminal domain"/>
    <property type="match status" value="1"/>
</dbReference>
<keyword evidence="3" id="KW-0805">Transcription regulation</keyword>
<evidence type="ECO:0000256" key="6">
    <source>
        <dbReference type="ARBA" id="ARBA00030776"/>
    </source>
</evidence>
<dbReference type="FunFam" id="1.10.287.180:FF:000001">
    <property type="entry name" value="Transcription elongation factor GreA"/>
    <property type="match status" value="1"/>
</dbReference>
<dbReference type="PIRSF" id="PIRSF006092">
    <property type="entry name" value="GreA_GreB"/>
    <property type="match status" value="1"/>
</dbReference>
<evidence type="ECO:0000256" key="1">
    <source>
        <dbReference type="ARBA" id="ARBA00008213"/>
    </source>
</evidence>
<comment type="caution">
    <text evidence="9">The sequence shown here is derived from an EMBL/GenBank/DDBJ whole genome shotgun (WGS) entry which is preliminary data.</text>
</comment>
<protein>
    <recommendedName>
        <fullName evidence="2">Transcription elongation factor GreA</fullName>
    </recommendedName>
    <alternativeName>
        <fullName evidence="6">Transcript cleavage factor GreA</fullName>
    </alternativeName>
</protein>
<comment type="similarity">
    <text evidence="1">Belongs to the GreA/GreB family.</text>
</comment>
<feature type="domain" description="Transcription elongation factor GreA/GreB N-terminal" evidence="8">
    <location>
        <begin position="7"/>
        <end position="76"/>
    </location>
</feature>
<dbReference type="PANTHER" id="PTHR30437:SF4">
    <property type="entry name" value="TRANSCRIPTION ELONGATION FACTOR GREA"/>
    <property type="match status" value="1"/>
</dbReference>
<dbReference type="EMBL" id="PCSU01000039">
    <property type="protein sequence ID" value="PIP56558.1"/>
    <property type="molecule type" value="Genomic_DNA"/>
</dbReference>
<evidence type="ECO:0000313" key="9">
    <source>
        <dbReference type="EMBL" id="PIP56558.1"/>
    </source>
</evidence>
<dbReference type="InterPro" id="IPR001437">
    <property type="entry name" value="Tscrpt_elong_fac_GreA/B_C"/>
</dbReference>
<dbReference type="InterPro" id="IPR036805">
    <property type="entry name" value="Tscrpt_elong_fac_GreA/B_N_sf"/>
</dbReference>
<dbReference type="GO" id="GO:0003677">
    <property type="term" value="F:DNA binding"/>
    <property type="evidence" value="ECO:0007669"/>
    <property type="project" value="UniProtKB-KW"/>
</dbReference>
<accession>A0A2H0BHR3</accession>
<keyword evidence="5" id="KW-0804">Transcription</keyword>
<evidence type="ECO:0000256" key="3">
    <source>
        <dbReference type="ARBA" id="ARBA00023015"/>
    </source>
</evidence>
<dbReference type="GO" id="GO:0070063">
    <property type="term" value="F:RNA polymerase binding"/>
    <property type="evidence" value="ECO:0007669"/>
    <property type="project" value="InterPro"/>
</dbReference>
<dbReference type="SUPFAM" id="SSF46557">
    <property type="entry name" value="GreA transcript cleavage protein, N-terminal domain"/>
    <property type="match status" value="1"/>
</dbReference>
<feature type="domain" description="Transcription elongation factor GreA/GreB C-terminal" evidence="7">
    <location>
        <begin position="87"/>
        <end position="156"/>
    </location>
</feature>
<name>A0A2H0BHR3_UNCKA</name>
<evidence type="ECO:0000259" key="8">
    <source>
        <dbReference type="Pfam" id="PF03449"/>
    </source>
</evidence>
<organism evidence="9 10">
    <name type="scientific">candidate division WWE3 bacterium CG22_combo_CG10-13_8_21_14_all_39_12</name>
    <dbReference type="NCBI Taxonomy" id="1975094"/>
    <lineage>
        <taxon>Bacteria</taxon>
        <taxon>Katanobacteria</taxon>
    </lineage>
</organism>
<dbReference type="InterPro" id="IPR036953">
    <property type="entry name" value="GreA/GreB_C_sf"/>
</dbReference>
<dbReference type="SUPFAM" id="SSF54534">
    <property type="entry name" value="FKBP-like"/>
    <property type="match status" value="1"/>
</dbReference>
<dbReference type="InterPro" id="IPR023459">
    <property type="entry name" value="Tscrpt_elong_fac_GreA/B_fam"/>
</dbReference>
<dbReference type="GO" id="GO:0006354">
    <property type="term" value="P:DNA-templated transcription elongation"/>
    <property type="evidence" value="ECO:0007669"/>
    <property type="project" value="TreeGrafter"/>
</dbReference>
<dbReference type="Gene3D" id="1.10.287.180">
    <property type="entry name" value="Transcription elongation factor, GreA/GreB, N-terminal domain"/>
    <property type="match status" value="1"/>
</dbReference>
<evidence type="ECO:0000259" key="7">
    <source>
        <dbReference type="Pfam" id="PF01272"/>
    </source>
</evidence>
<dbReference type="GO" id="GO:0032784">
    <property type="term" value="P:regulation of DNA-templated transcription elongation"/>
    <property type="evidence" value="ECO:0007669"/>
    <property type="project" value="InterPro"/>
</dbReference>
<evidence type="ECO:0000256" key="2">
    <source>
        <dbReference type="ARBA" id="ARBA00013729"/>
    </source>
</evidence>
<gene>
    <name evidence="9" type="ORF">COX05_02490</name>
</gene>
<keyword evidence="9" id="KW-0648">Protein biosynthesis</keyword>
<dbReference type="Pfam" id="PF03449">
    <property type="entry name" value="GreA_GreB_N"/>
    <property type="match status" value="1"/>
</dbReference>
<proteinExistence type="inferred from homology"/>
<keyword evidence="4" id="KW-0238">DNA-binding</keyword>
<dbReference type="InterPro" id="IPR022691">
    <property type="entry name" value="Tscrpt_elong_fac_GreA/B_N"/>
</dbReference>
<dbReference type="GO" id="GO:0003746">
    <property type="term" value="F:translation elongation factor activity"/>
    <property type="evidence" value="ECO:0007669"/>
    <property type="project" value="UniProtKB-KW"/>
</dbReference>
<sequence length="157" mass="17476">MDDHTYYVTREGYNNLLDEKKRLQAESKPKALVRVKHARDMGSLEDNDEYNAAREALNLIEGRLLELTEVLEKVQVVDKSDIAGKAHIELGSTITVDVRGKEQTLTIVGSIEADPTIGRVSHESPVGTSLMGLKEGDIVEIKLPHTSVEYKIIKIHS</sequence>
<reference evidence="9 10" key="1">
    <citation type="submission" date="2017-09" db="EMBL/GenBank/DDBJ databases">
        <title>Depth-based differentiation of microbial function through sediment-hosted aquifers and enrichment of novel symbionts in the deep terrestrial subsurface.</title>
        <authorList>
            <person name="Probst A.J."/>
            <person name="Ladd B."/>
            <person name="Jarett J.K."/>
            <person name="Geller-Mcgrath D.E."/>
            <person name="Sieber C.M."/>
            <person name="Emerson J.B."/>
            <person name="Anantharaman K."/>
            <person name="Thomas B.C."/>
            <person name="Malmstrom R."/>
            <person name="Stieglmeier M."/>
            <person name="Klingl A."/>
            <person name="Woyke T."/>
            <person name="Ryan C.M."/>
            <person name="Banfield J.F."/>
        </authorList>
    </citation>
    <scope>NUCLEOTIDE SEQUENCE [LARGE SCALE GENOMIC DNA]</scope>
    <source>
        <strain evidence="9">CG22_combo_CG10-13_8_21_14_all_39_12</strain>
    </source>
</reference>
<dbReference type="Proteomes" id="UP000228495">
    <property type="component" value="Unassembled WGS sequence"/>
</dbReference>
<evidence type="ECO:0000256" key="5">
    <source>
        <dbReference type="ARBA" id="ARBA00023163"/>
    </source>
</evidence>